<proteinExistence type="predicted"/>
<dbReference type="RefSeq" id="WP_024533073.1">
    <property type="nucleotide sequence ID" value="NZ_AP018400.1"/>
</dbReference>
<evidence type="ECO:0000313" key="2">
    <source>
        <dbReference type="Proteomes" id="UP000269331"/>
    </source>
</evidence>
<sequence length="234" mass="26801">MEIGKKVDDTIYADFSIEELLKLVFQKGDKRVEIKNIEVSLKPIRTEGTISSQYNYRYSYSTFFEIKFDGKFGENPEVLLVYSKDDTPINFDERESIEVVSLKKNTFLGNTYTYFMPKEYIYYSNNSQVLKEYVFIIFSKQDPSRIGFVVALVADKRVAQVDSYGEGLGGAISTSFNPLDLLTSIPNVKYKGSWPKKLSLSSTYLQNGQQIKLKESNIEAIIDLENRITGNNFL</sequence>
<organism evidence="1 2">
    <name type="scientific">Streptococcus ruminantium</name>
    <dbReference type="NCBI Taxonomy" id="1917441"/>
    <lineage>
        <taxon>Bacteria</taxon>
        <taxon>Bacillati</taxon>
        <taxon>Bacillota</taxon>
        <taxon>Bacilli</taxon>
        <taxon>Lactobacillales</taxon>
        <taxon>Streptococcaceae</taxon>
        <taxon>Streptococcus</taxon>
    </lineage>
</organism>
<evidence type="ECO:0000313" key="1">
    <source>
        <dbReference type="EMBL" id="BBA91708.1"/>
    </source>
</evidence>
<dbReference type="GeneID" id="52228652"/>
<protein>
    <submittedName>
        <fullName evidence="1">Uncharacterized protein</fullName>
    </submittedName>
</protein>
<gene>
    <name evidence="1" type="ORF">SR187_0305</name>
</gene>
<dbReference type="Proteomes" id="UP000269331">
    <property type="component" value="Chromosome"/>
</dbReference>
<dbReference type="EMBL" id="AP018400">
    <property type="protein sequence ID" value="BBA91708.1"/>
    <property type="molecule type" value="Genomic_DNA"/>
</dbReference>
<dbReference type="KEGG" id="srq:SR187_0305"/>
<dbReference type="OrthoDB" id="2214325at2"/>
<dbReference type="AlphaFoldDB" id="A0A2Z5U203"/>
<name>A0A2Z5U203_9STRE</name>
<reference evidence="1 2" key="1">
    <citation type="journal article" date="2018" name="Genome Biol. Evol.">
        <title>Complete Genome Sequence of Streptococcus ruminantium sp. nov. GUT-187T (=DSM 104980T =JCM 31869T), the Type Strain of S. ruminantium, and Comparison with Genome Sequences of Streptococcus suis Strains.</title>
        <authorList>
            <person name="Tohya M."/>
            <person name="Sekizaki T."/>
            <person name="Miyoshi-Akiyama T."/>
        </authorList>
    </citation>
    <scope>NUCLEOTIDE SEQUENCE [LARGE SCALE GENOMIC DNA]</scope>
    <source>
        <strain evidence="1 2">GUT187T</strain>
    </source>
</reference>
<accession>A0A2Z5U203</accession>